<evidence type="ECO:0000256" key="1">
    <source>
        <dbReference type="SAM" id="MobiDB-lite"/>
    </source>
</evidence>
<sequence>MRGPTIKSASSGRSTTQTQQAKSGNCETDLGLVDQHRSVCMACGRPVNPAHGICVCGIQNGKPGELKGDDLGK</sequence>
<evidence type="ECO:0000313" key="2">
    <source>
        <dbReference type="EMBL" id="KAK6347439.1"/>
    </source>
</evidence>
<dbReference type="AlphaFoldDB" id="A0AAN8RIP9"/>
<dbReference type="Proteomes" id="UP001313282">
    <property type="component" value="Unassembled WGS sequence"/>
</dbReference>
<comment type="caution">
    <text evidence="2">The sequence shown here is derived from an EMBL/GenBank/DDBJ whole genome shotgun (WGS) entry which is preliminary data.</text>
</comment>
<feature type="compositionally biased region" description="Polar residues" evidence="1">
    <location>
        <begin position="7"/>
        <end position="25"/>
    </location>
</feature>
<organism evidence="2 3">
    <name type="scientific">Orbilia javanica</name>
    <dbReference type="NCBI Taxonomy" id="47235"/>
    <lineage>
        <taxon>Eukaryota</taxon>
        <taxon>Fungi</taxon>
        <taxon>Dikarya</taxon>
        <taxon>Ascomycota</taxon>
        <taxon>Pezizomycotina</taxon>
        <taxon>Orbiliomycetes</taxon>
        <taxon>Orbiliales</taxon>
        <taxon>Orbiliaceae</taxon>
        <taxon>Orbilia</taxon>
    </lineage>
</organism>
<feature type="region of interest" description="Disordered" evidence="1">
    <location>
        <begin position="1"/>
        <end position="25"/>
    </location>
</feature>
<proteinExistence type="predicted"/>
<dbReference type="EMBL" id="JAVHNR010000003">
    <property type="protein sequence ID" value="KAK6347439.1"/>
    <property type="molecule type" value="Genomic_DNA"/>
</dbReference>
<gene>
    <name evidence="2" type="ORF">TWF718_005280</name>
</gene>
<evidence type="ECO:0000313" key="3">
    <source>
        <dbReference type="Proteomes" id="UP001313282"/>
    </source>
</evidence>
<protein>
    <submittedName>
        <fullName evidence="2">Uncharacterized protein</fullName>
    </submittedName>
</protein>
<name>A0AAN8RIP9_9PEZI</name>
<keyword evidence="3" id="KW-1185">Reference proteome</keyword>
<reference evidence="2 3" key="1">
    <citation type="submission" date="2019-10" db="EMBL/GenBank/DDBJ databases">
        <authorList>
            <person name="Palmer J.M."/>
        </authorList>
    </citation>
    <scope>NUCLEOTIDE SEQUENCE [LARGE SCALE GENOMIC DNA]</scope>
    <source>
        <strain evidence="2 3">TWF718</strain>
    </source>
</reference>
<accession>A0AAN8RIP9</accession>